<evidence type="ECO:0000256" key="5">
    <source>
        <dbReference type="ARBA" id="ARBA00022676"/>
    </source>
</evidence>
<dbReference type="PANTHER" id="PTHR10339">
    <property type="entry name" value="ADP-RIBOSYLTRANSFERASE"/>
    <property type="match status" value="1"/>
</dbReference>
<sequence>MATARSQRTRKGPRFFDSEDSFQKLDINTQTFASFPIYKHVRSLLSVKFFSIEDLLAAELEKSRLYKTCWEEAIKELEIIEEEVDVEHDLPEECQLAIVAYTLDLEVGNTKLFTDFNAECRNLMKNGTMSESAWKNFPYKSLYALLARSIHGISNNPDVKTAVYYRGMPDRLTNLKKGDYVFSKQFLSCSVDKNVAQSNLNIGRLSHPDKNKQHVGTLIKFEGSPLAACGVVDLSAIPQEEEILVFPWSIFKVKQVVLGDKMDQVVFESIGSFVKDLPYSGTYAKNGTKIRND</sequence>
<accession>A0AA38INA8</accession>
<evidence type="ECO:0000256" key="8">
    <source>
        <dbReference type="ARBA" id="ARBA00023026"/>
    </source>
</evidence>
<evidence type="ECO:0000256" key="2">
    <source>
        <dbReference type="ARBA" id="ARBA00009558"/>
    </source>
</evidence>
<keyword evidence="6 10" id="KW-0808">Transferase</keyword>
<evidence type="ECO:0000256" key="1">
    <source>
        <dbReference type="ARBA" id="ARBA00004613"/>
    </source>
</evidence>
<evidence type="ECO:0000256" key="7">
    <source>
        <dbReference type="ARBA" id="ARBA00022695"/>
    </source>
</evidence>
<dbReference type="InterPro" id="IPR000768">
    <property type="entry name" value="ART"/>
</dbReference>
<dbReference type="Proteomes" id="UP001168821">
    <property type="component" value="Unassembled WGS sequence"/>
</dbReference>
<dbReference type="EMBL" id="JALNTZ010000003">
    <property type="protein sequence ID" value="KAJ3658219.1"/>
    <property type="molecule type" value="Genomic_DNA"/>
</dbReference>
<evidence type="ECO:0000256" key="6">
    <source>
        <dbReference type="ARBA" id="ARBA00022679"/>
    </source>
</evidence>
<dbReference type="GO" id="GO:0090729">
    <property type="term" value="F:toxin activity"/>
    <property type="evidence" value="ECO:0007669"/>
    <property type="project" value="UniProtKB-KW"/>
</dbReference>
<dbReference type="GO" id="GO:0016779">
    <property type="term" value="F:nucleotidyltransferase activity"/>
    <property type="evidence" value="ECO:0007669"/>
    <property type="project" value="UniProtKB-KW"/>
</dbReference>
<keyword evidence="8" id="KW-0843">Virulence</keyword>
<name>A0AA38INA8_9CUCU</name>
<dbReference type="InterPro" id="IPR050999">
    <property type="entry name" value="ADP-ribosyltransferase_ARG"/>
</dbReference>
<keyword evidence="12" id="KW-1185">Reference proteome</keyword>
<keyword evidence="5 10" id="KW-0328">Glycosyltransferase</keyword>
<protein>
    <recommendedName>
        <fullName evidence="10">NAD(P)(+)--arginine ADP-ribosyltransferase</fullName>
        <ecNumber evidence="10">2.4.2.31</ecNumber>
    </recommendedName>
    <alternativeName>
        <fullName evidence="10">Mono(ADP-ribosyl)transferase</fullName>
    </alternativeName>
</protein>
<dbReference type="AlphaFoldDB" id="A0AA38INA8"/>
<proteinExistence type="inferred from homology"/>
<comment type="similarity">
    <text evidence="2 10">Belongs to the Arg-specific ADP-ribosyltransferase family.</text>
</comment>
<comment type="caution">
    <text evidence="11">The sequence shown here is derived from an EMBL/GenBank/DDBJ whole genome shotgun (WGS) entry which is preliminary data.</text>
</comment>
<keyword evidence="10" id="KW-0521">NADP</keyword>
<evidence type="ECO:0000256" key="10">
    <source>
        <dbReference type="RuleBase" id="RU361228"/>
    </source>
</evidence>
<comment type="subcellular location">
    <subcellularLocation>
        <location evidence="1">Secreted</location>
    </subcellularLocation>
</comment>
<dbReference type="EC" id="2.4.2.31" evidence="10"/>
<keyword evidence="3" id="KW-0964">Secreted</keyword>
<dbReference type="Gene3D" id="3.90.176.10">
    <property type="entry name" value="Toxin ADP-ribosyltransferase, Chain A, domain 1"/>
    <property type="match status" value="1"/>
</dbReference>
<dbReference type="GO" id="GO:0106274">
    <property type="term" value="F:NAD+-protein-arginine ADP-ribosyltransferase activity"/>
    <property type="evidence" value="ECO:0007669"/>
    <property type="project" value="UniProtKB-EC"/>
</dbReference>
<dbReference type="SUPFAM" id="SSF56399">
    <property type="entry name" value="ADP-ribosylation"/>
    <property type="match status" value="1"/>
</dbReference>
<evidence type="ECO:0000256" key="3">
    <source>
        <dbReference type="ARBA" id="ARBA00022525"/>
    </source>
</evidence>
<evidence type="ECO:0000256" key="4">
    <source>
        <dbReference type="ARBA" id="ARBA00022656"/>
    </source>
</evidence>
<gene>
    <name evidence="11" type="ORF">Zmor_009972</name>
</gene>
<keyword evidence="4" id="KW-0800">Toxin</keyword>
<comment type="catalytic activity">
    <reaction evidence="9 10">
        <text>L-arginyl-[protein] + NAD(+) = N(omega)-(ADP-D-ribosyl)-L-arginyl-[protein] + nicotinamide + H(+)</text>
        <dbReference type="Rhea" id="RHEA:19149"/>
        <dbReference type="Rhea" id="RHEA-COMP:10532"/>
        <dbReference type="Rhea" id="RHEA-COMP:15087"/>
        <dbReference type="ChEBI" id="CHEBI:15378"/>
        <dbReference type="ChEBI" id="CHEBI:17154"/>
        <dbReference type="ChEBI" id="CHEBI:29965"/>
        <dbReference type="ChEBI" id="CHEBI:57540"/>
        <dbReference type="ChEBI" id="CHEBI:142554"/>
        <dbReference type="EC" id="2.4.2.31"/>
    </reaction>
</comment>
<dbReference type="PROSITE" id="PS51996">
    <property type="entry name" value="TR_MART"/>
    <property type="match status" value="1"/>
</dbReference>
<dbReference type="GO" id="GO:0005576">
    <property type="term" value="C:extracellular region"/>
    <property type="evidence" value="ECO:0007669"/>
    <property type="project" value="UniProtKB-SubCell"/>
</dbReference>
<dbReference type="Pfam" id="PF01129">
    <property type="entry name" value="ART"/>
    <property type="match status" value="1"/>
</dbReference>
<reference evidence="11" key="1">
    <citation type="journal article" date="2023" name="G3 (Bethesda)">
        <title>Whole genome assemblies of Zophobas morio and Tenebrio molitor.</title>
        <authorList>
            <person name="Kaur S."/>
            <person name="Stinson S.A."/>
            <person name="diCenzo G.C."/>
        </authorList>
    </citation>
    <scope>NUCLEOTIDE SEQUENCE</scope>
    <source>
        <strain evidence="11">QUZm001</strain>
    </source>
</reference>
<dbReference type="PANTHER" id="PTHR10339:SF25">
    <property type="entry name" value="SECRETED EXOENZYME S"/>
    <property type="match status" value="1"/>
</dbReference>
<dbReference type="GO" id="GO:0003950">
    <property type="term" value="F:NAD+ poly-ADP-ribosyltransferase activity"/>
    <property type="evidence" value="ECO:0007669"/>
    <property type="project" value="TreeGrafter"/>
</dbReference>
<keyword evidence="7" id="KW-0548">Nucleotidyltransferase</keyword>
<evidence type="ECO:0000313" key="11">
    <source>
        <dbReference type="EMBL" id="KAJ3658219.1"/>
    </source>
</evidence>
<keyword evidence="10" id="KW-0520">NAD</keyword>
<organism evidence="11 12">
    <name type="scientific">Zophobas morio</name>
    <dbReference type="NCBI Taxonomy" id="2755281"/>
    <lineage>
        <taxon>Eukaryota</taxon>
        <taxon>Metazoa</taxon>
        <taxon>Ecdysozoa</taxon>
        <taxon>Arthropoda</taxon>
        <taxon>Hexapoda</taxon>
        <taxon>Insecta</taxon>
        <taxon>Pterygota</taxon>
        <taxon>Neoptera</taxon>
        <taxon>Endopterygota</taxon>
        <taxon>Coleoptera</taxon>
        <taxon>Polyphaga</taxon>
        <taxon>Cucujiformia</taxon>
        <taxon>Tenebrionidae</taxon>
        <taxon>Zophobas</taxon>
    </lineage>
</organism>
<evidence type="ECO:0000313" key="12">
    <source>
        <dbReference type="Proteomes" id="UP001168821"/>
    </source>
</evidence>
<evidence type="ECO:0000256" key="9">
    <source>
        <dbReference type="ARBA" id="ARBA00047597"/>
    </source>
</evidence>